<evidence type="ECO:0000256" key="1">
    <source>
        <dbReference type="SAM" id="Phobius"/>
    </source>
</evidence>
<name>A0A2S9T4F9_9BACT</name>
<evidence type="ECO:0000313" key="2">
    <source>
        <dbReference type="EMBL" id="PRM93669.1"/>
    </source>
</evidence>
<comment type="caution">
    <text evidence="2">The sequence shown here is derived from an EMBL/GenBank/DDBJ whole genome shotgun (WGS) entry which is preliminary data.</text>
</comment>
<proteinExistence type="predicted"/>
<feature type="transmembrane region" description="Helical" evidence="1">
    <location>
        <begin position="12"/>
        <end position="29"/>
    </location>
</feature>
<accession>A0A2S9T4F9</accession>
<keyword evidence="1" id="KW-0472">Membrane</keyword>
<sequence>MELMTDRVIFYYLFFASMIILVTMLFGLTKYKKLTNFQKNNRNNFVIKQGIILVVLIAISMGLNHILTLVYQNIQKNISQTESIFKFQVFAIIGLVFLVVNYFYNRKLELVDERVVKLNQDTPFNLSPVQKIVKKIKDYSHFYSGITYDYSPKDYTIQNVTINISKEDMQEFKELQDKQVQITQFYSKLIEYINLKSEIFDYQKISNEDLKQIKTVKTLKLLILSKFEIFKENQYFPSISQLFQIANPDETEFLNFLRDYSHDKYSSLSLKHALYYIKEV</sequence>
<keyword evidence="1" id="KW-0812">Transmembrane</keyword>
<feature type="transmembrane region" description="Helical" evidence="1">
    <location>
        <begin position="83"/>
        <end position="104"/>
    </location>
</feature>
<feature type="transmembrane region" description="Helical" evidence="1">
    <location>
        <begin position="50"/>
        <end position="71"/>
    </location>
</feature>
<dbReference type="AlphaFoldDB" id="A0A2S9T4F9"/>
<evidence type="ECO:0000313" key="3">
    <source>
        <dbReference type="Proteomes" id="UP000238281"/>
    </source>
</evidence>
<gene>
    <name evidence="2" type="ORF">CJ673_09340</name>
</gene>
<dbReference type="Proteomes" id="UP000238281">
    <property type="component" value="Unassembled WGS sequence"/>
</dbReference>
<protein>
    <submittedName>
        <fullName evidence="2">Uncharacterized protein</fullName>
    </submittedName>
</protein>
<dbReference type="EMBL" id="NXGE01000007">
    <property type="protein sequence ID" value="PRM93669.1"/>
    <property type="molecule type" value="Genomic_DNA"/>
</dbReference>
<keyword evidence="1" id="KW-1133">Transmembrane helix</keyword>
<reference evidence="2 3" key="1">
    <citation type="submission" date="2017-09" db="EMBL/GenBank/DDBJ databases">
        <title>Reassesment of A. cryaerophilus.</title>
        <authorList>
            <person name="Perez-Cataluna A."/>
            <person name="Collado L."/>
            <person name="Salgado O."/>
            <person name="Lefinanco V."/>
            <person name="Figueras M.J."/>
        </authorList>
    </citation>
    <scope>NUCLEOTIDE SEQUENCE [LARGE SCALE GENOMIC DNA]</scope>
    <source>
        <strain evidence="2 3">LMG 10210</strain>
    </source>
</reference>
<organism evidence="2 3">
    <name type="scientific">Aliarcobacter cryaerophilus</name>
    <dbReference type="NCBI Taxonomy" id="28198"/>
    <lineage>
        <taxon>Bacteria</taxon>
        <taxon>Pseudomonadati</taxon>
        <taxon>Campylobacterota</taxon>
        <taxon>Epsilonproteobacteria</taxon>
        <taxon>Campylobacterales</taxon>
        <taxon>Arcobacteraceae</taxon>
        <taxon>Aliarcobacter</taxon>
    </lineage>
</organism>